<accession>A0ACB8Z652</accession>
<evidence type="ECO:0000313" key="1">
    <source>
        <dbReference type="EMBL" id="KAI3693027.1"/>
    </source>
</evidence>
<organism evidence="1 2">
    <name type="scientific">Arctium lappa</name>
    <name type="common">Greater burdock</name>
    <name type="synonym">Lappa major</name>
    <dbReference type="NCBI Taxonomy" id="4217"/>
    <lineage>
        <taxon>Eukaryota</taxon>
        <taxon>Viridiplantae</taxon>
        <taxon>Streptophyta</taxon>
        <taxon>Embryophyta</taxon>
        <taxon>Tracheophyta</taxon>
        <taxon>Spermatophyta</taxon>
        <taxon>Magnoliopsida</taxon>
        <taxon>eudicotyledons</taxon>
        <taxon>Gunneridae</taxon>
        <taxon>Pentapetalae</taxon>
        <taxon>asterids</taxon>
        <taxon>campanulids</taxon>
        <taxon>Asterales</taxon>
        <taxon>Asteraceae</taxon>
        <taxon>Carduoideae</taxon>
        <taxon>Cardueae</taxon>
        <taxon>Arctiinae</taxon>
        <taxon>Arctium</taxon>
    </lineage>
</organism>
<name>A0ACB8Z652_ARCLA</name>
<evidence type="ECO:0000313" key="2">
    <source>
        <dbReference type="Proteomes" id="UP001055879"/>
    </source>
</evidence>
<proteinExistence type="predicted"/>
<gene>
    <name evidence="1" type="ORF">L6452_32854</name>
</gene>
<comment type="caution">
    <text evidence="1">The sequence shown here is derived from an EMBL/GenBank/DDBJ whole genome shotgun (WGS) entry which is preliminary data.</text>
</comment>
<dbReference type="EMBL" id="CM042057">
    <property type="protein sequence ID" value="KAI3693027.1"/>
    <property type="molecule type" value="Genomic_DNA"/>
</dbReference>
<dbReference type="Proteomes" id="UP001055879">
    <property type="component" value="Linkage Group LG11"/>
</dbReference>
<reference evidence="2" key="1">
    <citation type="journal article" date="2022" name="Mol. Ecol. Resour.">
        <title>The genomes of chicory, endive, great burdock and yacon provide insights into Asteraceae palaeo-polyploidization history and plant inulin production.</title>
        <authorList>
            <person name="Fan W."/>
            <person name="Wang S."/>
            <person name="Wang H."/>
            <person name="Wang A."/>
            <person name="Jiang F."/>
            <person name="Liu H."/>
            <person name="Zhao H."/>
            <person name="Xu D."/>
            <person name="Zhang Y."/>
        </authorList>
    </citation>
    <scope>NUCLEOTIDE SEQUENCE [LARGE SCALE GENOMIC DNA]</scope>
    <source>
        <strain evidence="2">cv. Niubang</strain>
    </source>
</reference>
<protein>
    <submittedName>
        <fullName evidence="1">Uncharacterized protein</fullName>
    </submittedName>
</protein>
<sequence>MHITSAFEATSKCLQRWQLLRRKHTIGSVVIEESTRAKSNEQQVDRRSSSREISDNNLTGPIPADLANAAKLYH</sequence>
<reference evidence="1 2" key="2">
    <citation type="journal article" date="2022" name="Mol. Ecol. Resour.">
        <title>The genomes of chicory, endive, great burdock and yacon provide insights into Asteraceae paleo-polyploidization history and plant inulin production.</title>
        <authorList>
            <person name="Fan W."/>
            <person name="Wang S."/>
            <person name="Wang H."/>
            <person name="Wang A."/>
            <person name="Jiang F."/>
            <person name="Liu H."/>
            <person name="Zhao H."/>
            <person name="Xu D."/>
            <person name="Zhang Y."/>
        </authorList>
    </citation>
    <scope>NUCLEOTIDE SEQUENCE [LARGE SCALE GENOMIC DNA]</scope>
    <source>
        <strain evidence="2">cv. Niubang</strain>
    </source>
</reference>
<keyword evidence="2" id="KW-1185">Reference proteome</keyword>